<dbReference type="PRINTS" id="PR00870">
    <property type="entry name" value="DNAPOLXBETA"/>
</dbReference>
<dbReference type="SUPFAM" id="SSF81301">
    <property type="entry name" value="Nucleotidyltransferase"/>
    <property type="match status" value="1"/>
</dbReference>
<dbReference type="PANTHER" id="PTHR11276">
    <property type="entry name" value="DNA POLYMERASE TYPE-X FAMILY MEMBER"/>
    <property type="match status" value="1"/>
</dbReference>
<dbReference type="EC" id="2.7.7.7" evidence="4"/>
<dbReference type="PRINTS" id="PR00869">
    <property type="entry name" value="DNAPOLX"/>
</dbReference>
<dbReference type="Pfam" id="PF14791">
    <property type="entry name" value="DNA_pol_B_thumb"/>
    <property type="match status" value="1"/>
</dbReference>
<comment type="subcellular location">
    <subcellularLocation>
        <location evidence="4">Nucleus</location>
    </subcellularLocation>
</comment>
<name>A0A084AKE4_STACB</name>
<dbReference type="InterPro" id="IPR028207">
    <property type="entry name" value="DNA_pol_B_palm_palm"/>
</dbReference>
<keyword evidence="4" id="KW-0239">DNA-directed DNA polymerase</keyword>
<evidence type="ECO:0000256" key="3">
    <source>
        <dbReference type="ARBA" id="ARBA00022695"/>
    </source>
</evidence>
<comment type="function">
    <text evidence="4">DNA polymerase that functions in several pathways of DNA repair. Involved in base excision repair (BER) responsible for repair of lesions that give rise to abasic (AP) sites in DNA. Also contributes to DNA double-strand break repair by non-homologous end joining and homologous recombination. Has both template-dependent and template-independent (terminal transferase) DNA polymerase activities. Has also a 5'-deoxyribose-5-phosphate lyase (dRP lyase) activity.</text>
</comment>
<dbReference type="HOGENOM" id="CLU_008698_4_1_1"/>
<dbReference type="GO" id="GO:0046872">
    <property type="term" value="F:metal ion binding"/>
    <property type="evidence" value="ECO:0007669"/>
    <property type="project" value="UniProtKB-UniRule"/>
</dbReference>
<feature type="compositionally biased region" description="Polar residues" evidence="5">
    <location>
        <begin position="177"/>
        <end position="195"/>
    </location>
</feature>
<dbReference type="GO" id="GO:0006303">
    <property type="term" value="P:double-strand break repair via nonhomologous end joining"/>
    <property type="evidence" value="ECO:0007669"/>
    <property type="project" value="TreeGrafter"/>
</dbReference>
<dbReference type="SMART" id="SM00483">
    <property type="entry name" value="POLXc"/>
    <property type="match status" value="1"/>
</dbReference>
<keyword evidence="4" id="KW-0227">DNA damage</keyword>
<dbReference type="Gene3D" id="3.30.460.10">
    <property type="entry name" value="Beta Polymerase, domain 2"/>
    <property type="match status" value="1"/>
</dbReference>
<dbReference type="GO" id="GO:0003887">
    <property type="term" value="F:DNA-directed DNA polymerase activity"/>
    <property type="evidence" value="ECO:0007669"/>
    <property type="project" value="UniProtKB-UniRule"/>
</dbReference>
<dbReference type="OrthoDB" id="205514at2759"/>
<dbReference type="Pfam" id="PF10391">
    <property type="entry name" value="DNA_pol_lambd_f"/>
    <property type="match status" value="1"/>
</dbReference>
<keyword evidence="4" id="KW-0234">DNA repair</keyword>
<dbReference type="SUPFAM" id="SSF81585">
    <property type="entry name" value="PsbU/PolX domain-like"/>
    <property type="match status" value="1"/>
</dbReference>
<evidence type="ECO:0000259" key="6">
    <source>
        <dbReference type="PROSITE" id="PS50172"/>
    </source>
</evidence>
<proteinExistence type="inferred from homology"/>
<evidence type="ECO:0000256" key="1">
    <source>
        <dbReference type="ARBA" id="ARBA00008323"/>
    </source>
</evidence>
<organism evidence="7 8">
    <name type="scientific">Stachybotrys chartarum (strain CBS 109288 / IBT 7711)</name>
    <name type="common">Toxic black mold</name>
    <name type="synonym">Stilbospora chartarum</name>
    <dbReference type="NCBI Taxonomy" id="1280523"/>
    <lineage>
        <taxon>Eukaryota</taxon>
        <taxon>Fungi</taxon>
        <taxon>Dikarya</taxon>
        <taxon>Ascomycota</taxon>
        <taxon>Pezizomycotina</taxon>
        <taxon>Sordariomycetes</taxon>
        <taxon>Hypocreomycetidae</taxon>
        <taxon>Hypocreales</taxon>
        <taxon>Stachybotryaceae</taxon>
        <taxon>Stachybotrys</taxon>
    </lineage>
</organism>
<keyword evidence="3 4" id="KW-0548">Nucleotidyltransferase</keyword>
<evidence type="ECO:0000313" key="8">
    <source>
        <dbReference type="Proteomes" id="UP000028045"/>
    </source>
</evidence>
<evidence type="ECO:0000256" key="5">
    <source>
        <dbReference type="SAM" id="MobiDB-lite"/>
    </source>
</evidence>
<dbReference type="EMBL" id="KL648687">
    <property type="protein sequence ID" value="KEY65773.1"/>
    <property type="molecule type" value="Genomic_DNA"/>
</dbReference>
<dbReference type="InterPro" id="IPR022312">
    <property type="entry name" value="DNA_pol_X"/>
</dbReference>
<dbReference type="Pfam" id="PF14792">
    <property type="entry name" value="DNA_pol_B_palm"/>
    <property type="match status" value="1"/>
</dbReference>
<feature type="domain" description="BRCT" evidence="6">
    <location>
        <begin position="113"/>
        <end position="138"/>
    </location>
</feature>
<gene>
    <name evidence="7" type="ORF">S7711_08712</name>
</gene>
<feature type="region of interest" description="Disordered" evidence="5">
    <location>
        <begin position="150"/>
        <end position="196"/>
    </location>
</feature>
<dbReference type="Gene3D" id="3.30.210.10">
    <property type="entry name" value="DNA polymerase, thumb domain"/>
    <property type="match status" value="1"/>
</dbReference>
<dbReference type="InterPro" id="IPR029398">
    <property type="entry name" value="PolB_thumb"/>
</dbReference>
<dbReference type="InterPro" id="IPR027421">
    <property type="entry name" value="DNA_pol_lamdba_lyase_dom_sf"/>
</dbReference>
<dbReference type="GO" id="GO:0003677">
    <property type="term" value="F:DNA binding"/>
    <property type="evidence" value="ECO:0007669"/>
    <property type="project" value="UniProtKB-UniRule"/>
</dbReference>
<sequence length="533" mass="58643">MALDFPRIFLLPTHLQPEELHSLEDSIPTLTYNAHEADVVLGKIGTQQRATFELRRLKLETEPLPAPSEAPRGEASRSAKRRKVASLDDPIGSASSDLDPASPGCDEEHVDTVKVVKLAWLTNSLEEGRILPYTSYLLYEGRRIHRGNAPVPVETTPLATPPSTRFKQAAGGGPRNLASNDTHASSPRARGSSQAPALLHQTTSEHDLVLPPIPAYLTTTYSCQRPTPVDSPNASFIEQLKKVRTLRILQGDQIGVRAYSTSIATIAAYPHPLQGALGWRDLDDVVEYGWQSLTRVQQIGVKYYDDFKLKIPRREVEEIGDVVLRCARQMDPGYQMIIVGGYRRGKEASGDVDVVLSHPDEGKTLHFIEKLVTALEKDRFITHTLTLSTKNSERGQTPVPWRGEGGKAPGFDTLDKALVVWQDPTPRAGAAPPPPHRRVDLIISPWRTAGCAVLGWSGGTTFQRDLRRYCKKEKGLKFDSSGVRSRANGAWVDLEGREGAVAGGPAPDMETAERRVFAGLGLVFRRPEERCTG</sequence>
<feature type="region of interest" description="Disordered" evidence="5">
    <location>
        <begin position="60"/>
        <end position="107"/>
    </location>
</feature>
<dbReference type="InterPro" id="IPR001357">
    <property type="entry name" value="BRCT_dom"/>
</dbReference>
<dbReference type="Gene3D" id="1.10.150.110">
    <property type="entry name" value="DNA polymerase beta, N-terminal domain-like"/>
    <property type="match status" value="1"/>
</dbReference>
<dbReference type="SUPFAM" id="SSF47802">
    <property type="entry name" value="DNA polymerase beta, N-terminal domain-like"/>
    <property type="match status" value="1"/>
</dbReference>
<dbReference type="Proteomes" id="UP000028045">
    <property type="component" value="Unassembled WGS sequence"/>
</dbReference>
<dbReference type="PROSITE" id="PS00522">
    <property type="entry name" value="DNA_POLYMERASE_X"/>
    <property type="match status" value="1"/>
</dbReference>
<dbReference type="InterPro" id="IPR018944">
    <property type="entry name" value="DNA_pol_lambd_fingers_domain"/>
</dbReference>
<evidence type="ECO:0000313" key="7">
    <source>
        <dbReference type="EMBL" id="KEY65773.1"/>
    </source>
</evidence>
<dbReference type="PROSITE" id="PS50172">
    <property type="entry name" value="BRCT"/>
    <property type="match status" value="1"/>
</dbReference>
<evidence type="ECO:0000256" key="4">
    <source>
        <dbReference type="RuleBase" id="RU366014"/>
    </source>
</evidence>
<protein>
    <recommendedName>
        <fullName evidence="4">DNA polymerase</fullName>
        <ecNumber evidence="4">2.7.7.7</ecNumber>
    </recommendedName>
</protein>
<dbReference type="InterPro" id="IPR037160">
    <property type="entry name" value="DNA_Pol_thumb_sf"/>
</dbReference>
<evidence type="ECO:0000256" key="2">
    <source>
        <dbReference type="ARBA" id="ARBA00022679"/>
    </source>
</evidence>
<dbReference type="InterPro" id="IPR043519">
    <property type="entry name" value="NT_sf"/>
</dbReference>
<dbReference type="InterPro" id="IPR019843">
    <property type="entry name" value="DNA_pol-X_BS"/>
</dbReference>
<dbReference type="FunFam" id="3.30.210.10:FF:000005">
    <property type="entry name" value="DNA polymerase IV"/>
    <property type="match status" value="1"/>
</dbReference>
<dbReference type="InterPro" id="IPR002054">
    <property type="entry name" value="DNA-dir_DNA_pol_X"/>
</dbReference>
<dbReference type="PANTHER" id="PTHR11276:SF29">
    <property type="entry name" value="DNA POLYMERASE TYPE-X FAMILY PROTEIN POL4"/>
    <property type="match status" value="1"/>
</dbReference>
<keyword evidence="4" id="KW-0539">Nucleus</keyword>
<comment type="similarity">
    <text evidence="1 4">Belongs to the DNA polymerase type-X family.</text>
</comment>
<accession>A0A084AKE4</accession>
<keyword evidence="2 4" id="KW-0808">Transferase</keyword>
<feature type="compositionally biased region" description="Polar residues" evidence="5">
    <location>
        <begin position="157"/>
        <end position="166"/>
    </location>
</feature>
<dbReference type="GO" id="GO:0005634">
    <property type="term" value="C:nucleus"/>
    <property type="evidence" value="ECO:0007669"/>
    <property type="project" value="UniProtKB-SubCell"/>
</dbReference>
<keyword evidence="8" id="KW-1185">Reference proteome</keyword>
<dbReference type="AlphaFoldDB" id="A0A084AKE4"/>
<dbReference type="InterPro" id="IPR002008">
    <property type="entry name" value="DNA_pol_X_beta-like"/>
</dbReference>
<comment type="catalytic activity">
    <reaction evidence="4">
        <text>DNA(n) + a 2'-deoxyribonucleoside 5'-triphosphate = DNA(n+1) + diphosphate</text>
        <dbReference type="Rhea" id="RHEA:22508"/>
        <dbReference type="Rhea" id="RHEA-COMP:17339"/>
        <dbReference type="Rhea" id="RHEA-COMP:17340"/>
        <dbReference type="ChEBI" id="CHEBI:33019"/>
        <dbReference type="ChEBI" id="CHEBI:61560"/>
        <dbReference type="ChEBI" id="CHEBI:173112"/>
        <dbReference type="EC" id="2.7.7.7"/>
    </reaction>
</comment>
<reference evidence="7 8" key="1">
    <citation type="journal article" date="2014" name="BMC Genomics">
        <title>Comparative genome sequencing reveals chemotype-specific gene clusters in the toxigenic black mold Stachybotrys.</title>
        <authorList>
            <person name="Semeiks J."/>
            <person name="Borek D."/>
            <person name="Otwinowski Z."/>
            <person name="Grishin N.V."/>
        </authorList>
    </citation>
    <scope>NUCLEOTIDE SEQUENCE [LARGE SCALE GENOMIC DNA]</scope>
    <source>
        <strain evidence="8">CBS 109288 / IBT 7711</strain>
    </source>
</reference>